<dbReference type="CDD" id="cd01949">
    <property type="entry name" value="GGDEF"/>
    <property type="match status" value="1"/>
</dbReference>
<evidence type="ECO:0000259" key="1">
    <source>
        <dbReference type="PROSITE" id="PS50883"/>
    </source>
</evidence>
<protein>
    <submittedName>
        <fullName evidence="3">EAL domain-containing protein</fullName>
    </submittedName>
</protein>
<dbReference type="InterPro" id="IPR029787">
    <property type="entry name" value="Nucleotide_cyclase"/>
</dbReference>
<dbReference type="NCBIfam" id="TIGR00229">
    <property type="entry name" value="sensory_box"/>
    <property type="match status" value="1"/>
</dbReference>
<dbReference type="SMART" id="SM00267">
    <property type="entry name" value="GGDEF"/>
    <property type="match status" value="1"/>
</dbReference>
<dbReference type="CDD" id="cd01948">
    <property type="entry name" value="EAL"/>
    <property type="match status" value="1"/>
</dbReference>
<dbReference type="CDD" id="cd12915">
    <property type="entry name" value="PDC2_DGC_like"/>
    <property type="match status" value="1"/>
</dbReference>
<name>A0A848I869_9BURK</name>
<comment type="caution">
    <text evidence="3">The sequence shown here is derived from an EMBL/GenBank/DDBJ whole genome shotgun (WGS) entry which is preliminary data.</text>
</comment>
<dbReference type="RefSeq" id="WP_169484797.1">
    <property type="nucleotide sequence ID" value="NZ_JABBGJ010000006.1"/>
</dbReference>
<proteinExistence type="predicted"/>
<dbReference type="Pfam" id="PF00563">
    <property type="entry name" value="EAL"/>
    <property type="match status" value="1"/>
</dbReference>
<sequence>MQKFFLVLMALFRRRRVEFVLTSSVTLLMGVAVYGIVRDHVTTMEMAHRNALHIAEALQVNISGKLIQASYSVTAVHEDMQRNRSASRSQVQASLSQAMRYDPVSAFLGVSHGSEVLMVDRAGHAVERTTLTGTLSQALQTARTNTVEALPLIHDDEQGIWYLPLVARTDNSTGNVDTSFSLVPAQQLVDAAASLQLIADGRFGVFTLDGKRLFRYLSHEHVFEIRPSPAPSGRLRIIAERERGTFEGESSVDHRNDIFGYSISRSLPLFVVVGIPKNSLELAWLMRSAVQLILLFAGSLISIVFASRLRKAVSDLASSHSLYRQLFRSMDDALIILDRDGVIQKCNPGASRLLCVGSEQDLVGLDLFRLTVTDRSSEFVASLGLRQLRKLQPGETYTHDWKFRRIGQSGAVDVKLQLSAFPGEVDTLVTAVLRDVTAEREYLAKQEFLARHDMLTGLLNRYAFLDHLAGRVNDNPDASFIVVLMDLNRFKEINDSLGHHAGDKVLEILGVRLSRLLDDRSGCIGRLGGDEIAVCADPTEWDGGTAELCQALHAAVQKAFTLNDADFEVTASVGVAVYPNDANEPDQLLRCADIAMYSAKGARMPVEYYSQQLDCHTPASLALKSDFARAIRNGDLSLAYQPKVKLSDGALVGFEALARWTHPTEGPILPGVFVPLAETTELIYPFTLQVLRAAIEQLKSWLVHGHSVSVSVNISSNNLLDPDFVGQVSALLLEFGISPTQLELEVTESALMRDSDTALKRLFQLRDIGVKLSIDDFGTGYSSLAYLKTLPVHILKIDQSFIASLMTEEADRRIVESSIALAHSFDMQVVAEGVETSDVADLLVAMGCDIAQGYYYDRPAGAEEIAGRWLLNRPSTR</sequence>
<dbReference type="SMART" id="SM00052">
    <property type="entry name" value="EAL"/>
    <property type="match status" value="1"/>
</dbReference>
<dbReference type="SUPFAM" id="SSF55073">
    <property type="entry name" value="Nucleotide cyclase"/>
    <property type="match status" value="1"/>
</dbReference>
<evidence type="ECO:0000313" key="3">
    <source>
        <dbReference type="EMBL" id="NML97720.1"/>
    </source>
</evidence>
<dbReference type="InterPro" id="IPR013767">
    <property type="entry name" value="PAS_fold"/>
</dbReference>
<dbReference type="InterPro" id="IPR000160">
    <property type="entry name" value="GGDEF_dom"/>
</dbReference>
<dbReference type="SUPFAM" id="SSF55785">
    <property type="entry name" value="PYP-like sensor domain (PAS domain)"/>
    <property type="match status" value="1"/>
</dbReference>
<dbReference type="PROSITE" id="PS50883">
    <property type="entry name" value="EAL"/>
    <property type="match status" value="1"/>
</dbReference>
<dbReference type="NCBIfam" id="TIGR00254">
    <property type="entry name" value="GGDEF"/>
    <property type="match status" value="1"/>
</dbReference>
<dbReference type="InterPro" id="IPR043128">
    <property type="entry name" value="Rev_trsase/Diguanyl_cyclase"/>
</dbReference>
<keyword evidence="4" id="KW-1185">Reference proteome</keyword>
<evidence type="ECO:0000313" key="4">
    <source>
        <dbReference type="Proteomes" id="UP000544134"/>
    </source>
</evidence>
<dbReference type="AlphaFoldDB" id="A0A848I869"/>
<gene>
    <name evidence="3" type="ORF">HHL24_07125</name>
</gene>
<dbReference type="Gene3D" id="3.20.20.450">
    <property type="entry name" value="EAL domain"/>
    <property type="match status" value="1"/>
</dbReference>
<evidence type="ECO:0000259" key="2">
    <source>
        <dbReference type="PROSITE" id="PS50887"/>
    </source>
</evidence>
<dbReference type="Pfam" id="PF00990">
    <property type="entry name" value="GGDEF"/>
    <property type="match status" value="1"/>
</dbReference>
<dbReference type="SMART" id="SM00091">
    <property type="entry name" value="PAS"/>
    <property type="match status" value="1"/>
</dbReference>
<feature type="domain" description="GGDEF" evidence="2">
    <location>
        <begin position="478"/>
        <end position="611"/>
    </location>
</feature>
<feature type="domain" description="EAL" evidence="1">
    <location>
        <begin position="620"/>
        <end position="873"/>
    </location>
</feature>
<dbReference type="Proteomes" id="UP000544134">
    <property type="component" value="Unassembled WGS sequence"/>
</dbReference>
<organism evidence="3 4">
    <name type="scientific">Paraburkholderia polaris</name>
    <dbReference type="NCBI Taxonomy" id="2728848"/>
    <lineage>
        <taxon>Bacteria</taxon>
        <taxon>Pseudomonadati</taxon>
        <taxon>Pseudomonadota</taxon>
        <taxon>Betaproteobacteria</taxon>
        <taxon>Burkholderiales</taxon>
        <taxon>Burkholderiaceae</taxon>
        <taxon>Paraburkholderia</taxon>
    </lineage>
</organism>
<dbReference type="Gene3D" id="3.30.450.20">
    <property type="entry name" value="PAS domain"/>
    <property type="match status" value="2"/>
</dbReference>
<dbReference type="PANTHER" id="PTHR44757:SF2">
    <property type="entry name" value="BIOFILM ARCHITECTURE MAINTENANCE PROTEIN MBAA"/>
    <property type="match status" value="1"/>
</dbReference>
<dbReference type="InterPro" id="IPR052155">
    <property type="entry name" value="Biofilm_reg_signaling"/>
</dbReference>
<dbReference type="CDD" id="cd00130">
    <property type="entry name" value="PAS"/>
    <property type="match status" value="1"/>
</dbReference>
<dbReference type="EMBL" id="JABBGJ010000006">
    <property type="protein sequence ID" value="NML97720.1"/>
    <property type="molecule type" value="Genomic_DNA"/>
</dbReference>
<dbReference type="InterPro" id="IPR035965">
    <property type="entry name" value="PAS-like_dom_sf"/>
</dbReference>
<dbReference type="InterPro" id="IPR001633">
    <property type="entry name" value="EAL_dom"/>
</dbReference>
<dbReference type="GO" id="GO:0006355">
    <property type="term" value="P:regulation of DNA-templated transcription"/>
    <property type="evidence" value="ECO:0007669"/>
    <property type="project" value="InterPro"/>
</dbReference>
<dbReference type="InterPro" id="IPR035919">
    <property type="entry name" value="EAL_sf"/>
</dbReference>
<dbReference type="PROSITE" id="PS50887">
    <property type="entry name" value="GGDEF"/>
    <property type="match status" value="1"/>
</dbReference>
<dbReference type="SUPFAM" id="SSF141868">
    <property type="entry name" value="EAL domain-like"/>
    <property type="match status" value="1"/>
</dbReference>
<dbReference type="Gene3D" id="3.30.70.270">
    <property type="match status" value="1"/>
</dbReference>
<accession>A0A848I869</accession>
<dbReference type="Pfam" id="PF00989">
    <property type="entry name" value="PAS"/>
    <property type="match status" value="1"/>
</dbReference>
<dbReference type="PANTHER" id="PTHR44757">
    <property type="entry name" value="DIGUANYLATE CYCLASE DGCP"/>
    <property type="match status" value="1"/>
</dbReference>
<dbReference type="InterPro" id="IPR000014">
    <property type="entry name" value="PAS"/>
</dbReference>
<reference evidence="3 4" key="1">
    <citation type="submission" date="2020-04" db="EMBL/GenBank/DDBJ databases">
        <title>Paraburkholderia sp. RP-4-7 isolated from soil.</title>
        <authorList>
            <person name="Dahal R.H."/>
        </authorList>
    </citation>
    <scope>NUCLEOTIDE SEQUENCE [LARGE SCALE GENOMIC DNA]</scope>
    <source>
        <strain evidence="3 4">RP-4-7</strain>
    </source>
</reference>